<dbReference type="PANTHER" id="PTHR22975:SF9">
    <property type="entry name" value="ECHINUS SPLICE FORM 3"/>
    <property type="match status" value="1"/>
</dbReference>
<feature type="compositionally biased region" description="Basic and acidic residues" evidence="3">
    <location>
        <begin position="1"/>
        <end position="18"/>
    </location>
</feature>
<evidence type="ECO:0000313" key="4">
    <source>
        <dbReference type="EMBL" id="KAG2298141.1"/>
    </source>
</evidence>
<dbReference type="AlphaFoldDB" id="A0A8X7V1Y1"/>
<proteinExistence type="predicted"/>
<keyword evidence="5" id="KW-1185">Reference proteome</keyword>
<reference evidence="4 5" key="1">
    <citation type="submission" date="2020-02" db="EMBL/GenBank/DDBJ databases">
        <authorList>
            <person name="Ma Q."/>
            <person name="Huang Y."/>
            <person name="Song X."/>
            <person name="Pei D."/>
        </authorList>
    </citation>
    <scope>NUCLEOTIDE SEQUENCE [LARGE SCALE GENOMIC DNA]</scope>
    <source>
        <strain evidence="4">Sxm20200214</strain>
        <tissue evidence="4">Leaf</tissue>
    </source>
</reference>
<keyword evidence="2" id="KW-0378">Hydrolase</keyword>
<sequence>MESSKVQEVEETYQKVDPESEEPNATRVLALDMILKSLLKIRVFLSDFLLEFCQETHHSFTEDGEYAVPPSIQLRDFLLSNLNVTHPLEANGVFDFLVTVLELLPLWRSVDEPLSAKFEVYHQVAKKFCNRCKLVMEYPVERSYGLIRHFFLNMMFSVFITQSAFKDFTFENILKVIGIALMMMPCDKEGCGKHNYVERVIDKLPSVFTIALEWEKNETEEDIFATTSVLTTEIDISEIYKYEETHHSFTEDGEYAVPPSIQLRDFLLSNLNVTHPLEANGVFDFLVTVLELLPLWRSVDEPLSAKFEVYHQVAKKFCNRCKLVMEYPVERSYGLIVSAFKDFTFENILKVIGIALMMMPCDKEGCGKHNYVERVIDKLPSVFTIGKSSIKVYLVNYVDINNIMHFFIWNCLALEWEKNETEEDIFATTSVLTTEIDISEIYKYEGDSLFTKYRLVSMVCWHGDQYSCIAYENRSWVMHFGSQNEVIGDLNSVLNSFAKLKIRPQILFFENVMGRDQIVSGNLESISEDQ</sequence>
<comment type="caution">
    <text evidence="4">The sequence shown here is derived from an EMBL/GenBank/DDBJ whole genome shotgun (WGS) entry which is preliminary data.</text>
</comment>
<dbReference type="OrthoDB" id="205782at2759"/>
<gene>
    <name evidence="4" type="ORF">Bca52824_034613</name>
</gene>
<dbReference type="InterPro" id="IPR052398">
    <property type="entry name" value="Ubiquitin_hydrolase_53/54"/>
</dbReference>
<protein>
    <submittedName>
        <fullName evidence="4">Uncharacterized protein</fullName>
    </submittedName>
</protein>
<evidence type="ECO:0000256" key="3">
    <source>
        <dbReference type="SAM" id="MobiDB-lite"/>
    </source>
</evidence>
<name>A0A8X7V1Y1_BRACI</name>
<evidence type="ECO:0000313" key="5">
    <source>
        <dbReference type="Proteomes" id="UP000886595"/>
    </source>
</evidence>
<organism evidence="4 5">
    <name type="scientific">Brassica carinata</name>
    <name type="common">Ethiopian mustard</name>
    <name type="synonym">Abyssinian cabbage</name>
    <dbReference type="NCBI Taxonomy" id="52824"/>
    <lineage>
        <taxon>Eukaryota</taxon>
        <taxon>Viridiplantae</taxon>
        <taxon>Streptophyta</taxon>
        <taxon>Embryophyta</taxon>
        <taxon>Tracheophyta</taxon>
        <taxon>Spermatophyta</taxon>
        <taxon>Magnoliopsida</taxon>
        <taxon>eudicotyledons</taxon>
        <taxon>Gunneridae</taxon>
        <taxon>Pentapetalae</taxon>
        <taxon>rosids</taxon>
        <taxon>malvids</taxon>
        <taxon>Brassicales</taxon>
        <taxon>Brassicaceae</taxon>
        <taxon>Brassiceae</taxon>
        <taxon>Brassica</taxon>
    </lineage>
</organism>
<accession>A0A8X7V1Y1</accession>
<dbReference type="EMBL" id="JAAMPC010000008">
    <property type="protein sequence ID" value="KAG2298141.1"/>
    <property type="molecule type" value="Genomic_DNA"/>
</dbReference>
<evidence type="ECO:0000256" key="1">
    <source>
        <dbReference type="ARBA" id="ARBA00022786"/>
    </source>
</evidence>
<evidence type="ECO:0000256" key="2">
    <source>
        <dbReference type="ARBA" id="ARBA00022801"/>
    </source>
</evidence>
<dbReference type="PANTHER" id="PTHR22975">
    <property type="entry name" value="UBIQUITIN SPECIFIC PROTEINASE"/>
    <property type="match status" value="1"/>
</dbReference>
<keyword evidence="1" id="KW-0833">Ubl conjugation pathway</keyword>
<dbReference type="Proteomes" id="UP000886595">
    <property type="component" value="Unassembled WGS sequence"/>
</dbReference>
<feature type="region of interest" description="Disordered" evidence="3">
    <location>
        <begin position="1"/>
        <end position="20"/>
    </location>
</feature>
<dbReference type="GO" id="GO:0016787">
    <property type="term" value="F:hydrolase activity"/>
    <property type="evidence" value="ECO:0007669"/>
    <property type="project" value="UniProtKB-KW"/>
</dbReference>